<dbReference type="Gene3D" id="3.90.420.10">
    <property type="entry name" value="Oxidoreductase, molybdopterin-binding domain"/>
    <property type="match status" value="1"/>
</dbReference>
<accession>A0A9N9CMV5</accession>
<dbReference type="PIRSF" id="PIRSF000233">
    <property type="entry name" value="Nitr_rd_NADH"/>
    <property type="match status" value="1"/>
</dbReference>
<dbReference type="InterPro" id="IPR039261">
    <property type="entry name" value="FNR_nucleotide-bd"/>
</dbReference>
<keyword evidence="8" id="KW-0349">Heme</keyword>
<dbReference type="GO" id="GO:0009416">
    <property type="term" value="P:response to light stimulus"/>
    <property type="evidence" value="ECO:0007669"/>
    <property type="project" value="UniProtKB-ARBA"/>
</dbReference>
<comment type="cofactor">
    <cofactor evidence="1">
        <name>heme</name>
        <dbReference type="ChEBI" id="CHEBI:30413"/>
    </cofactor>
</comment>
<dbReference type="SMART" id="SM01117">
    <property type="entry name" value="Cyt-b5"/>
    <property type="match status" value="1"/>
</dbReference>
<dbReference type="PRINTS" id="PR00407">
    <property type="entry name" value="EUMOPTERIN"/>
</dbReference>
<dbReference type="SUPFAM" id="SSF55856">
    <property type="entry name" value="Cytochrome b5-like heme/steroid binding domain"/>
    <property type="match status" value="1"/>
</dbReference>
<name>A0A9N9CMV5_9GLOM</name>
<dbReference type="InterPro" id="IPR012137">
    <property type="entry name" value="Nitr_rd_NADH"/>
</dbReference>
<dbReference type="PROSITE" id="PS50255">
    <property type="entry name" value="CYTOCHROME_B5_2"/>
    <property type="match status" value="1"/>
</dbReference>
<dbReference type="AlphaFoldDB" id="A0A9N9CMV5"/>
<evidence type="ECO:0000256" key="19">
    <source>
        <dbReference type="PIRSR" id="PIRSR000233-1"/>
    </source>
</evidence>
<evidence type="ECO:0000256" key="15">
    <source>
        <dbReference type="ARBA" id="ARBA00023063"/>
    </source>
</evidence>
<dbReference type="Pfam" id="PF00970">
    <property type="entry name" value="FAD_binding_6"/>
    <property type="match status" value="1"/>
</dbReference>
<dbReference type="PRINTS" id="PR00363">
    <property type="entry name" value="CYTOCHROMEB5"/>
</dbReference>
<keyword evidence="7 19" id="KW-0500">Molybdenum</keyword>
<dbReference type="SUPFAM" id="SSF56524">
    <property type="entry name" value="Oxidoreductase molybdopterin-binding domain"/>
    <property type="match status" value="1"/>
</dbReference>
<dbReference type="FunFam" id="3.40.50.80:FF:000009">
    <property type="entry name" value="NADH-cytochrome b5 reductase"/>
    <property type="match status" value="1"/>
</dbReference>
<dbReference type="GO" id="GO:0042128">
    <property type="term" value="P:nitrate assimilation"/>
    <property type="evidence" value="ECO:0007669"/>
    <property type="project" value="UniProtKB-KW"/>
</dbReference>
<gene>
    <name evidence="23" type="ORF">POCULU_LOCUS7696</name>
</gene>
<feature type="domain" description="Cytochrome b5 heme-binding" evidence="21">
    <location>
        <begin position="498"/>
        <end position="573"/>
    </location>
</feature>
<dbReference type="InterPro" id="IPR005066">
    <property type="entry name" value="MoCF_OxRdtse_dimer"/>
</dbReference>
<keyword evidence="24" id="KW-1185">Reference proteome</keyword>
<evidence type="ECO:0000256" key="10">
    <source>
        <dbReference type="ARBA" id="ARBA00022723"/>
    </source>
</evidence>
<keyword evidence="14" id="KW-0520">NAD</keyword>
<dbReference type="PROSITE" id="PS00191">
    <property type="entry name" value="CYTOCHROME_B5_1"/>
    <property type="match status" value="1"/>
</dbReference>
<dbReference type="GO" id="GO:0020037">
    <property type="term" value="F:heme binding"/>
    <property type="evidence" value="ECO:0007669"/>
    <property type="project" value="InterPro"/>
</dbReference>
<dbReference type="InterPro" id="IPR018506">
    <property type="entry name" value="Cyt_B5_heme-BS"/>
</dbReference>
<dbReference type="Pfam" id="PF00175">
    <property type="entry name" value="NAD_binding_1"/>
    <property type="match status" value="1"/>
</dbReference>
<comment type="cofactor">
    <cofactor evidence="2">
        <name>FAD</name>
        <dbReference type="ChEBI" id="CHEBI:57692"/>
    </cofactor>
</comment>
<comment type="caution">
    <text evidence="23">The sequence shown here is derived from an EMBL/GenBank/DDBJ whole genome shotgun (WGS) entry which is preliminary data.</text>
</comment>
<dbReference type="InterPro" id="IPR022407">
    <property type="entry name" value="OxRdtase_Mopterin_BS"/>
</dbReference>
<dbReference type="GO" id="GO:0030151">
    <property type="term" value="F:molybdenum ion binding"/>
    <property type="evidence" value="ECO:0007669"/>
    <property type="project" value="InterPro"/>
</dbReference>
<dbReference type="InterPro" id="IPR036374">
    <property type="entry name" value="OxRdtase_Mopterin-bd_sf"/>
</dbReference>
<keyword evidence="11" id="KW-0274">FAD</keyword>
<keyword evidence="16" id="KW-1015">Disulfide bond</keyword>
<dbReference type="FunFam" id="3.90.420.10:FF:000003">
    <property type="entry name" value="Nitrate reductase"/>
    <property type="match status" value="1"/>
</dbReference>
<evidence type="ECO:0000256" key="1">
    <source>
        <dbReference type="ARBA" id="ARBA00001971"/>
    </source>
</evidence>
<dbReference type="Pfam" id="PF00173">
    <property type="entry name" value="Cyt-b5"/>
    <property type="match status" value="1"/>
</dbReference>
<evidence type="ECO:0000259" key="22">
    <source>
        <dbReference type="PROSITE" id="PS51384"/>
    </source>
</evidence>
<comment type="function">
    <text evidence="3 18">Nitrate reductase is a key enzyme involved in the first step of nitrate assimilation in plants, fungi and bacteria.</text>
</comment>
<dbReference type="PANTHER" id="PTHR19372">
    <property type="entry name" value="SULFITE REDUCTASE"/>
    <property type="match status" value="1"/>
</dbReference>
<comment type="similarity">
    <text evidence="4">Belongs to the flavoprotein pyridine nucleotide cytochrome reductase family.</text>
</comment>
<evidence type="ECO:0000313" key="24">
    <source>
        <dbReference type="Proteomes" id="UP000789572"/>
    </source>
</evidence>
<evidence type="ECO:0000256" key="11">
    <source>
        <dbReference type="ARBA" id="ARBA00022827"/>
    </source>
</evidence>
<dbReference type="SUPFAM" id="SSF52343">
    <property type="entry name" value="Ferredoxin reductase-like, C-terminal NADP-linked domain"/>
    <property type="match status" value="1"/>
</dbReference>
<evidence type="ECO:0000256" key="4">
    <source>
        <dbReference type="ARBA" id="ARBA00006105"/>
    </source>
</evidence>
<evidence type="ECO:0000256" key="9">
    <source>
        <dbReference type="ARBA" id="ARBA00022630"/>
    </source>
</evidence>
<reference evidence="23" key="1">
    <citation type="submission" date="2021-06" db="EMBL/GenBank/DDBJ databases">
        <authorList>
            <person name="Kallberg Y."/>
            <person name="Tangrot J."/>
            <person name="Rosling A."/>
        </authorList>
    </citation>
    <scope>NUCLEOTIDE SEQUENCE</scope>
    <source>
        <strain evidence="23">IA702</strain>
    </source>
</reference>
<evidence type="ECO:0000256" key="5">
    <source>
        <dbReference type="ARBA" id="ARBA00006253"/>
    </source>
</evidence>
<evidence type="ECO:0000256" key="13">
    <source>
        <dbReference type="ARBA" id="ARBA00023004"/>
    </source>
</evidence>
<dbReference type="PROSITE" id="PS00559">
    <property type="entry name" value="MOLYBDOPTERIN_EUK"/>
    <property type="match status" value="1"/>
</dbReference>
<evidence type="ECO:0000256" key="3">
    <source>
        <dbReference type="ARBA" id="ARBA00003838"/>
    </source>
</evidence>
<feature type="domain" description="FAD-binding FR-type" evidence="22">
    <location>
        <begin position="606"/>
        <end position="719"/>
    </location>
</feature>
<dbReference type="GO" id="GO:0043546">
    <property type="term" value="F:molybdopterin cofactor binding"/>
    <property type="evidence" value="ECO:0007669"/>
    <property type="project" value="InterPro"/>
</dbReference>
<evidence type="ECO:0000256" key="18">
    <source>
        <dbReference type="PIRNR" id="PIRNR000233"/>
    </source>
</evidence>
<comment type="catalytic activity">
    <reaction evidence="17">
        <text>nitrite + NADP(+) + H2O = nitrate + NADPH + H(+)</text>
        <dbReference type="Rhea" id="RHEA:19061"/>
        <dbReference type="ChEBI" id="CHEBI:15377"/>
        <dbReference type="ChEBI" id="CHEBI:15378"/>
        <dbReference type="ChEBI" id="CHEBI:16301"/>
        <dbReference type="ChEBI" id="CHEBI:17632"/>
        <dbReference type="ChEBI" id="CHEBI:57783"/>
        <dbReference type="ChEBI" id="CHEBI:58349"/>
        <dbReference type="EC" id="1.7.1.3"/>
    </reaction>
</comment>
<dbReference type="GO" id="GO:0006790">
    <property type="term" value="P:sulfur compound metabolic process"/>
    <property type="evidence" value="ECO:0007669"/>
    <property type="project" value="TreeGrafter"/>
</dbReference>
<dbReference type="Gene3D" id="3.10.120.10">
    <property type="entry name" value="Cytochrome b5-like heme/steroid binding domain"/>
    <property type="match status" value="1"/>
</dbReference>
<evidence type="ECO:0000259" key="21">
    <source>
        <dbReference type="PROSITE" id="PS50255"/>
    </source>
</evidence>
<feature type="binding site" evidence="19">
    <location>
        <position position="145"/>
    </location>
    <ligand>
        <name>Mo-molybdopterin</name>
        <dbReference type="ChEBI" id="CHEBI:71302"/>
    </ligand>
    <ligandPart>
        <name>Mo</name>
        <dbReference type="ChEBI" id="CHEBI:28685"/>
    </ligandPart>
</feature>
<dbReference type="PRINTS" id="PR00371">
    <property type="entry name" value="FPNCR"/>
</dbReference>
<proteinExistence type="inferred from homology"/>
<dbReference type="Gene3D" id="2.60.40.650">
    <property type="match status" value="1"/>
</dbReference>
<dbReference type="OrthoDB" id="432685at2759"/>
<dbReference type="PRINTS" id="PR00406">
    <property type="entry name" value="CYTB5RDTASE"/>
</dbReference>
<dbReference type="GO" id="GO:0050464">
    <property type="term" value="F:nitrate reductase (NADPH) activity"/>
    <property type="evidence" value="ECO:0007669"/>
    <property type="project" value="UniProtKB-EC"/>
</dbReference>
<dbReference type="InterPro" id="IPR008335">
    <property type="entry name" value="Mopterin_OxRdtase_euk"/>
</dbReference>
<comment type="subunit">
    <text evidence="6">Homodimer.</text>
</comment>
<dbReference type="PROSITE" id="PS51384">
    <property type="entry name" value="FAD_FR"/>
    <property type="match status" value="1"/>
</dbReference>
<dbReference type="InterPro" id="IPR008333">
    <property type="entry name" value="Cbr1-like_FAD-bd_dom"/>
</dbReference>
<dbReference type="FunFam" id="2.40.30.10:FF:000021">
    <property type="entry name" value="NADH-cytochrome b5 reductase"/>
    <property type="match status" value="1"/>
</dbReference>
<dbReference type="GO" id="GO:0006809">
    <property type="term" value="P:nitric oxide biosynthetic process"/>
    <property type="evidence" value="ECO:0007669"/>
    <property type="project" value="InterPro"/>
</dbReference>
<sequence>MATISTQPAVLSPLSAKPNIQQQHYTTPSSSPPSKKPIYARSIPVTAIDPRDANTPDKWIPRHPNLVRLTGKHPFNCEPPLTQLMEQGFLTPTSLHYVRNHGPVPHLQRETHRLVIEGLVKKTLSFSMDELAAMPSRLIPVTLVCAGNRRKEQNMVKQSIGFSWGAAAVSTAVWKGVPLRHILKLAGVSLDDVTADSPRYVWFHGVDVLPNGYYGTSLTLEWAMNDAMDVILAYEMNGEPLSPDHGYPLRVIIPGAIGGRMVKWLGKISVADRESDSYYHYHDNRVLPPNVDSERANKENWWYIPDYIINELNINSAISSPAHNEKIYLSSFVSTSSYKLRGYAYSGGGRKITRVEISLDQGQTWSLTTITHPELTHPLVLARGHNPVRKHWCWCFWQLDVDFMSLLKCQEIWVRAWDAAQNTQPRDLTWNVMGMMNNCYFKVKVHTKIENKDVVVSFEHPTLPGNQVGGWMNRERVDTTAVEKVSVVNNTNASNGTAKSITMSEVAKHDNEEDCWIVVDGKVYDCTKFLDKHPGGADSIVINAGTNCSDEFNAIHSKKARNMLADYYIGNLITENNAPSTAPLVTPKPALSIQPSLSNSTALNPRLWLPCPLISKNHLSHDTRIFRFALPSKDQKLGLPPGNHVFIRGLVDGKNVIRAYTPITRPEDSPGYFELLIKVYFANVHPRFPNGGLMTQHLEKMKIGETIDIKGPLGQFVYVSGGNYEIKEGTKVSRRSCKKIGLIAGGSGITPIYQIIHAIIKDKNDDTQVSLLYANRTEQDILLRDELDDIAKKHNNVKVWYTLDVPPSDWKYSSGYINEDMIRNNLFAPEEGGQSIVLMCGPPPMIQRCCIPNLLKIGFKENEYFDF</sequence>
<dbReference type="GO" id="GO:0008482">
    <property type="term" value="F:sulfite oxidase activity"/>
    <property type="evidence" value="ECO:0007669"/>
    <property type="project" value="TreeGrafter"/>
</dbReference>
<feature type="region of interest" description="Disordered" evidence="20">
    <location>
        <begin position="1"/>
        <end position="38"/>
    </location>
</feature>
<feature type="compositionally biased region" description="Polar residues" evidence="20">
    <location>
        <begin position="18"/>
        <end position="27"/>
    </location>
</feature>
<dbReference type="PANTHER" id="PTHR19372:SF7">
    <property type="entry name" value="SULFITE OXIDASE, MITOCHONDRIAL"/>
    <property type="match status" value="1"/>
</dbReference>
<dbReference type="InterPro" id="IPR017938">
    <property type="entry name" value="Riboflavin_synthase-like_b-brl"/>
</dbReference>
<keyword evidence="10 19" id="KW-0479">Metal-binding</keyword>
<dbReference type="InterPro" id="IPR017927">
    <property type="entry name" value="FAD-bd_FR_type"/>
</dbReference>
<evidence type="ECO:0000256" key="6">
    <source>
        <dbReference type="ARBA" id="ARBA00011738"/>
    </source>
</evidence>
<keyword evidence="15 18" id="KW-0534">Nitrate assimilation</keyword>
<dbReference type="InterPro" id="IPR001433">
    <property type="entry name" value="OxRdtase_FAD/NAD-bd"/>
</dbReference>
<dbReference type="Pfam" id="PF03404">
    <property type="entry name" value="Mo-co_dimer"/>
    <property type="match status" value="1"/>
</dbReference>
<dbReference type="InterPro" id="IPR001199">
    <property type="entry name" value="Cyt_B5-like_heme/steroid-bd"/>
</dbReference>
<dbReference type="InterPro" id="IPR036400">
    <property type="entry name" value="Cyt_B5-like_heme/steroid_sf"/>
</dbReference>
<organism evidence="23 24">
    <name type="scientific">Paraglomus occultum</name>
    <dbReference type="NCBI Taxonomy" id="144539"/>
    <lineage>
        <taxon>Eukaryota</taxon>
        <taxon>Fungi</taxon>
        <taxon>Fungi incertae sedis</taxon>
        <taxon>Mucoromycota</taxon>
        <taxon>Glomeromycotina</taxon>
        <taxon>Glomeromycetes</taxon>
        <taxon>Paraglomerales</taxon>
        <taxon>Paraglomeraceae</taxon>
        <taxon>Paraglomus</taxon>
    </lineage>
</organism>
<keyword evidence="13" id="KW-0408">Iron</keyword>
<evidence type="ECO:0000256" key="17">
    <source>
        <dbReference type="ARBA" id="ARBA00049155"/>
    </source>
</evidence>
<dbReference type="InterPro" id="IPR001709">
    <property type="entry name" value="Flavoprot_Pyr_Nucl_cyt_Rdtase"/>
</dbReference>
<dbReference type="SUPFAM" id="SSF63380">
    <property type="entry name" value="Riboflavin synthase domain-like"/>
    <property type="match status" value="1"/>
</dbReference>
<dbReference type="Proteomes" id="UP000789572">
    <property type="component" value="Unassembled WGS sequence"/>
</dbReference>
<evidence type="ECO:0000256" key="14">
    <source>
        <dbReference type="ARBA" id="ARBA00023027"/>
    </source>
</evidence>
<dbReference type="FunFam" id="2.60.40.650:FF:000001">
    <property type="entry name" value="Nitrate reductase"/>
    <property type="match status" value="1"/>
</dbReference>
<evidence type="ECO:0000256" key="8">
    <source>
        <dbReference type="ARBA" id="ARBA00022617"/>
    </source>
</evidence>
<evidence type="ECO:0000256" key="16">
    <source>
        <dbReference type="ARBA" id="ARBA00023157"/>
    </source>
</evidence>
<dbReference type="SUPFAM" id="SSF81296">
    <property type="entry name" value="E set domains"/>
    <property type="match status" value="1"/>
</dbReference>
<dbReference type="InterPro" id="IPR014756">
    <property type="entry name" value="Ig_E-set"/>
</dbReference>
<comment type="cofactor">
    <cofactor evidence="19">
        <name>Mo-molybdopterin</name>
        <dbReference type="ChEBI" id="CHEBI:71302"/>
    </cofactor>
    <text evidence="19">Binds 1 Mo-molybdopterin (Mo-MPT) cofactor per subunit.</text>
</comment>
<evidence type="ECO:0000256" key="20">
    <source>
        <dbReference type="SAM" id="MobiDB-lite"/>
    </source>
</evidence>
<evidence type="ECO:0000313" key="23">
    <source>
        <dbReference type="EMBL" id="CAG8605661.1"/>
    </source>
</evidence>
<dbReference type="Gene3D" id="2.40.30.10">
    <property type="entry name" value="Translation factors"/>
    <property type="match status" value="1"/>
</dbReference>
<evidence type="ECO:0000256" key="12">
    <source>
        <dbReference type="ARBA" id="ARBA00023002"/>
    </source>
</evidence>
<dbReference type="InterPro" id="IPR000572">
    <property type="entry name" value="OxRdtase_Mopterin-bd_dom"/>
</dbReference>
<dbReference type="Gene3D" id="3.40.50.80">
    <property type="entry name" value="Nucleotide-binding domain of ferredoxin-NADP reductase (FNR) module"/>
    <property type="match status" value="1"/>
</dbReference>
<evidence type="ECO:0000256" key="2">
    <source>
        <dbReference type="ARBA" id="ARBA00001974"/>
    </source>
</evidence>
<protein>
    <recommendedName>
        <fullName evidence="18">Nitrate reductase</fullName>
    </recommendedName>
</protein>
<dbReference type="EMBL" id="CAJVPJ010001848">
    <property type="protein sequence ID" value="CAG8605661.1"/>
    <property type="molecule type" value="Genomic_DNA"/>
</dbReference>
<dbReference type="FunFam" id="3.10.120.10:FF:000007">
    <property type="entry name" value="Sulfite oxidase, mitochondrial"/>
    <property type="match status" value="1"/>
</dbReference>
<evidence type="ECO:0000256" key="7">
    <source>
        <dbReference type="ARBA" id="ARBA00022505"/>
    </source>
</evidence>
<dbReference type="CDD" id="cd06183">
    <property type="entry name" value="cyt_b5_reduct_like"/>
    <property type="match status" value="1"/>
</dbReference>
<keyword evidence="12" id="KW-0560">Oxidoreductase</keyword>
<dbReference type="Pfam" id="PF00174">
    <property type="entry name" value="Oxidored_molyb"/>
    <property type="match status" value="1"/>
</dbReference>
<comment type="similarity">
    <text evidence="5 18">Belongs to the nitrate reductase family.</text>
</comment>
<keyword evidence="9" id="KW-0285">Flavoprotein</keyword>